<evidence type="ECO:0000313" key="3">
    <source>
        <dbReference type="Proteomes" id="UP000694540"/>
    </source>
</evidence>
<dbReference type="GO" id="GO:0030336">
    <property type="term" value="P:negative regulation of cell migration"/>
    <property type="evidence" value="ECO:0007669"/>
    <property type="project" value="TreeGrafter"/>
</dbReference>
<dbReference type="Pfam" id="PF15396">
    <property type="entry name" value="FAM60A"/>
    <property type="match status" value="1"/>
</dbReference>
<name>A0A8C3WKS6_9CETA</name>
<dbReference type="Proteomes" id="UP000694540">
    <property type="component" value="Unplaced"/>
</dbReference>
<dbReference type="AlphaFoldDB" id="A0A8C3WKS6"/>
<dbReference type="Ensembl" id="ENSCWAT00000016445.1">
    <property type="protein sequence ID" value="ENSCWAP00000015147.1"/>
    <property type="gene ID" value="ENSCWAG00000011760.1"/>
</dbReference>
<dbReference type="PANTHER" id="PTHR13422:SF12">
    <property type="entry name" value="SIN3-HDAC COMPLEX-ASSOCIATED FACTOR"/>
    <property type="match status" value="1"/>
</dbReference>
<feature type="compositionally biased region" description="Polar residues" evidence="1">
    <location>
        <begin position="115"/>
        <end position="130"/>
    </location>
</feature>
<dbReference type="GO" id="GO:0070822">
    <property type="term" value="C:Sin3-type complex"/>
    <property type="evidence" value="ECO:0007669"/>
    <property type="project" value="TreeGrafter"/>
</dbReference>
<organism evidence="2 3">
    <name type="scientific">Catagonus wagneri</name>
    <name type="common">Chacoan peccary</name>
    <dbReference type="NCBI Taxonomy" id="51154"/>
    <lineage>
        <taxon>Eukaryota</taxon>
        <taxon>Metazoa</taxon>
        <taxon>Chordata</taxon>
        <taxon>Craniata</taxon>
        <taxon>Vertebrata</taxon>
        <taxon>Euteleostomi</taxon>
        <taxon>Mammalia</taxon>
        <taxon>Eutheria</taxon>
        <taxon>Laurasiatheria</taxon>
        <taxon>Artiodactyla</taxon>
        <taxon>Suina</taxon>
        <taxon>Tayassuidae</taxon>
        <taxon>Catagonus</taxon>
    </lineage>
</organism>
<protein>
    <submittedName>
        <fullName evidence="2">Uncharacterized protein</fullName>
    </submittedName>
</protein>
<dbReference type="GeneTree" id="ENSGT00390000006485"/>
<reference evidence="2" key="2">
    <citation type="submission" date="2025-09" db="UniProtKB">
        <authorList>
            <consortium name="Ensembl"/>
        </authorList>
    </citation>
    <scope>IDENTIFICATION</scope>
</reference>
<sequence length="228" mass="25931">MFGFRKPKMYCNLEGRCICRAKFCSSLFTDSKCYEKDIQSCLGLYETCSGDICNACVLLVKRWKKWPTGSKQTNKKLESRGRCKVKTLSGKNIRRNQISKLPKEFKHHNTDEAHSTTLSASPAQSPCWRNQSDDGSDTEIASGSNRTPFFLFLFFFFLDFTYWKRQKVCCVIIYKGCFLGNLGTSICCCGCFPKKTPPPKKKIQKFAAEKLEEQGPEPLPISELMSGD</sequence>
<dbReference type="PANTHER" id="PTHR13422">
    <property type="entry name" value="SIN3-HDAC COMPLEX-ASSOCIATED FACTOR"/>
    <property type="match status" value="1"/>
</dbReference>
<accession>A0A8C3WKS6</accession>
<reference evidence="2" key="1">
    <citation type="submission" date="2025-08" db="UniProtKB">
        <authorList>
            <consortium name="Ensembl"/>
        </authorList>
    </citation>
    <scope>IDENTIFICATION</scope>
</reference>
<keyword evidence="3" id="KW-1185">Reference proteome</keyword>
<feature type="region of interest" description="Disordered" evidence="1">
    <location>
        <begin position="115"/>
        <end position="140"/>
    </location>
</feature>
<proteinExistence type="predicted"/>
<evidence type="ECO:0000256" key="1">
    <source>
        <dbReference type="SAM" id="MobiDB-lite"/>
    </source>
</evidence>
<dbReference type="InterPro" id="IPR026065">
    <property type="entry name" value="FAM60A"/>
</dbReference>
<evidence type="ECO:0000313" key="2">
    <source>
        <dbReference type="Ensembl" id="ENSCWAP00000015147.1"/>
    </source>
</evidence>